<organism evidence="1 2">
    <name type="scientific">Elysia crispata</name>
    <name type="common">lettuce slug</name>
    <dbReference type="NCBI Taxonomy" id="231223"/>
    <lineage>
        <taxon>Eukaryota</taxon>
        <taxon>Metazoa</taxon>
        <taxon>Spiralia</taxon>
        <taxon>Lophotrochozoa</taxon>
        <taxon>Mollusca</taxon>
        <taxon>Gastropoda</taxon>
        <taxon>Heterobranchia</taxon>
        <taxon>Euthyneura</taxon>
        <taxon>Panpulmonata</taxon>
        <taxon>Sacoglossa</taxon>
        <taxon>Placobranchoidea</taxon>
        <taxon>Plakobranchidae</taxon>
        <taxon>Elysia</taxon>
    </lineage>
</organism>
<gene>
    <name evidence="1" type="ORF">RRG08_045437</name>
</gene>
<dbReference type="AlphaFoldDB" id="A0AAE1AYZ2"/>
<keyword evidence="2" id="KW-1185">Reference proteome</keyword>
<accession>A0AAE1AYZ2</accession>
<evidence type="ECO:0000313" key="1">
    <source>
        <dbReference type="EMBL" id="KAK3795447.1"/>
    </source>
</evidence>
<evidence type="ECO:0000313" key="2">
    <source>
        <dbReference type="Proteomes" id="UP001283361"/>
    </source>
</evidence>
<name>A0AAE1AYZ2_9GAST</name>
<comment type="caution">
    <text evidence="1">The sequence shown here is derived from an EMBL/GenBank/DDBJ whole genome shotgun (WGS) entry which is preliminary data.</text>
</comment>
<reference evidence="1" key="1">
    <citation type="journal article" date="2023" name="G3 (Bethesda)">
        <title>A reference genome for the long-term kleptoplast-retaining sea slug Elysia crispata morphotype clarki.</title>
        <authorList>
            <person name="Eastman K.E."/>
            <person name="Pendleton A.L."/>
            <person name="Shaikh M.A."/>
            <person name="Suttiyut T."/>
            <person name="Ogas R."/>
            <person name="Tomko P."/>
            <person name="Gavelis G."/>
            <person name="Widhalm J.R."/>
            <person name="Wisecaver J.H."/>
        </authorList>
    </citation>
    <scope>NUCLEOTIDE SEQUENCE</scope>
    <source>
        <strain evidence="1">ECLA1</strain>
    </source>
</reference>
<protein>
    <submittedName>
        <fullName evidence="1">Uncharacterized protein</fullName>
    </submittedName>
</protein>
<dbReference type="Proteomes" id="UP001283361">
    <property type="component" value="Unassembled WGS sequence"/>
</dbReference>
<sequence>MRSVSRLDRLLYRKFRGYLVAGENTGVLKVGFVSLKYDKRRVQQFNIPPRPNLKSEAPNTEVFLLNQPEPLSSVLPHISRDEAHQSAKYTTGNCPEPLVSDGVARSFSHGVMPHYLGGKLT</sequence>
<dbReference type="EMBL" id="JAWDGP010001056">
    <property type="protein sequence ID" value="KAK3795447.1"/>
    <property type="molecule type" value="Genomic_DNA"/>
</dbReference>
<proteinExistence type="predicted"/>